<gene>
    <name evidence="2" type="ORF">UFOVP756_18</name>
</gene>
<evidence type="ECO:0000256" key="1">
    <source>
        <dbReference type="SAM" id="Phobius"/>
    </source>
</evidence>
<accession>A0A6J7X4Y2</accession>
<keyword evidence="1" id="KW-1133">Transmembrane helix</keyword>
<proteinExistence type="predicted"/>
<dbReference type="EMBL" id="LR798354">
    <property type="protein sequence ID" value="CAB5225909.1"/>
    <property type="molecule type" value="Genomic_DNA"/>
</dbReference>
<feature type="transmembrane region" description="Helical" evidence="1">
    <location>
        <begin position="5"/>
        <end position="26"/>
    </location>
</feature>
<keyword evidence="1" id="KW-0472">Membrane</keyword>
<evidence type="ECO:0000313" key="2">
    <source>
        <dbReference type="EMBL" id="CAB5225909.1"/>
    </source>
</evidence>
<sequence length="61" mass="7008">MKQKIIKIVTAIMITLICSLLIMLLWNYTITVIFGLTEISFLQALALKLLSHYLITNELIK</sequence>
<reference evidence="2" key="1">
    <citation type="submission" date="2020-05" db="EMBL/GenBank/DDBJ databases">
        <authorList>
            <person name="Chiriac C."/>
            <person name="Salcher M."/>
            <person name="Ghai R."/>
            <person name="Kavagutti S V."/>
        </authorList>
    </citation>
    <scope>NUCLEOTIDE SEQUENCE</scope>
</reference>
<protein>
    <submittedName>
        <fullName evidence="2">Uncharacterized protein</fullName>
    </submittedName>
</protein>
<organism evidence="2">
    <name type="scientific">uncultured Caudovirales phage</name>
    <dbReference type="NCBI Taxonomy" id="2100421"/>
    <lineage>
        <taxon>Viruses</taxon>
        <taxon>Duplodnaviria</taxon>
        <taxon>Heunggongvirae</taxon>
        <taxon>Uroviricota</taxon>
        <taxon>Caudoviricetes</taxon>
        <taxon>Peduoviridae</taxon>
        <taxon>Maltschvirus</taxon>
        <taxon>Maltschvirus maltsch</taxon>
    </lineage>
</organism>
<name>A0A6J7X4Y2_9CAUD</name>
<keyword evidence="1" id="KW-0812">Transmembrane</keyword>